<dbReference type="InterPro" id="IPR004291">
    <property type="entry name" value="Transposase_IS66_central"/>
</dbReference>
<dbReference type="Pfam" id="PF13007">
    <property type="entry name" value="LZ_Tnp_IS66"/>
    <property type="match status" value="1"/>
</dbReference>
<reference evidence="6 7" key="1">
    <citation type="journal article" date="2010" name="Int. J. Syst. Evol. Microbiol.">
        <title>Sphingopyxis bauzanensis sp. nov., a psychrophilic bacterium isolated from soil.</title>
        <authorList>
            <person name="Zhang D.C."/>
            <person name="Liu H.C."/>
            <person name="Xin Y.H."/>
            <person name="Zhou Y.G."/>
            <person name="Schinner F."/>
            <person name="Margesin R."/>
        </authorList>
    </citation>
    <scope>NUCLEOTIDE SEQUENCE [LARGE SCALE GENOMIC DNA]</scope>
    <source>
        <strain evidence="6 7">DSM 22271</strain>
    </source>
</reference>
<feature type="domain" description="Transposase TnpC homeodomain" evidence="4">
    <location>
        <begin position="43"/>
        <end position="124"/>
    </location>
</feature>
<evidence type="ECO:0000256" key="1">
    <source>
        <dbReference type="SAM" id="MobiDB-lite"/>
    </source>
</evidence>
<feature type="domain" description="Transposase IS66 central" evidence="2">
    <location>
        <begin position="189"/>
        <end position="485"/>
    </location>
</feature>
<keyword evidence="7" id="KW-1185">Reference proteome</keyword>
<comment type="caution">
    <text evidence="6">The sequence shown here is derived from an EMBL/GenBank/DDBJ whole genome shotgun (WGS) entry which is preliminary data.</text>
</comment>
<sequence length="542" mass="60331">MLNAASDLPEDPHLLKAMIAELQAENAKLTTTLHAHDLIVQALRLQIAKLKKQAFGKSSEKIQREIEQLELALEDVLVSVARQDLVTSDQDDPDEEPATACADTSSRPRPSRRPRVAADTPRERRELDPGNTCPDCGGNLRLVGEDVSEILELITAKLKVIEVARPKKSCRCCEKMVQAPAPSRPIPGSMAGASLLAYVLVSKFDDHLPLYRQHEILARMGVDIPRSTLADWCGRSMRILQPVIDRIEASVLGSDILHADDTPIRVLAPERRTKGIGKGVKQGRIWAYVCDQHPWAGAAPPGVVYRYAPDWKAEHVQDHLRNASGILQADAYKGYAKLYQPGADGNPRFREAACFAHWRRDFHDIWTSQKSGIAHEALERIGQLYDIEREIMGKPADIRRAVRQELSKPKLEALHAWAETQLTRIPGKGDLATAFRYALGRWHAFSLFLDDGRVAIDNNAAERAVRPICLGKKNWLFAGSESGAETLARAMTLIESAKMNGLDPQAYIADLLERIHDHKINRIEELLPWNWAPLITSRAAAA</sequence>
<dbReference type="InterPro" id="IPR024463">
    <property type="entry name" value="Transposase_TnpC_homeodom"/>
</dbReference>
<dbReference type="InterPro" id="IPR039552">
    <property type="entry name" value="IS66_C"/>
</dbReference>
<dbReference type="EMBL" id="NISK01000007">
    <property type="protein sequence ID" value="OWQ92687.1"/>
    <property type="molecule type" value="Genomic_DNA"/>
</dbReference>
<evidence type="ECO:0000259" key="2">
    <source>
        <dbReference type="Pfam" id="PF03050"/>
    </source>
</evidence>
<evidence type="ECO:0000313" key="6">
    <source>
        <dbReference type="EMBL" id="OWQ92687.1"/>
    </source>
</evidence>
<organism evidence="6 7">
    <name type="scientific">Sphingopyxis bauzanensis</name>
    <dbReference type="NCBI Taxonomy" id="651663"/>
    <lineage>
        <taxon>Bacteria</taxon>
        <taxon>Pseudomonadati</taxon>
        <taxon>Pseudomonadota</taxon>
        <taxon>Alphaproteobacteria</taxon>
        <taxon>Sphingomonadales</taxon>
        <taxon>Sphingomonadaceae</taxon>
        <taxon>Sphingopyxis</taxon>
    </lineage>
</organism>
<dbReference type="OrthoDB" id="9800877at2"/>
<dbReference type="PANTHER" id="PTHR33678:SF1">
    <property type="entry name" value="BLL1576 PROTEIN"/>
    <property type="match status" value="1"/>
</dbReference>
<evidence type="ECO:0000259" key="4">
    <source>
        <dbReference type="Pfam" id="PF13007"/>
    </source>
</evidence>
<feature type="domain" description="Transposase IS66 zinc-finger binding" evidence="3">
    <location>
        <begin position="132"/>
        <end position="174"/>
    </location>
</feature>
<name>A0A246JJA0_9SPHN</name>
<dbReference type="AlphaFoldDB" id="A0A246JJA0"/>
<gene>
    <name evidence="6" type="ORF">CDQ92_19525</name>
</gene>
<dbReference type="InterPro" id="IPR052344">
    <property type="entry name" value="Transposase-related"/>
</dbReference>
<evidence type="ECO:0000313" key="7">
    <source>
        <dbReference type="Proteomes" id="UP000197361"/>
    </source>
</evidence>
<proteinExistence type="predicted"/>
<protein>
    <submittedName>
        <fullName evidence="6">IS66 family transposase</fullName>
    </submittedName>
</protein>
<accession>A0A246JJA0</accession>
<dbReference type="RefSeq" id="WP_088443940.1">
    <property type="nucleotide sequence ID" value="NZ_BMMC01000019.1"/>
</dbReference>
<dbReference type="Pfam" id="PF13817">
    <property type="entry name" value="DDE_Tnp_IS66_C"/>
    <property type="match status" value="1"/>
</dbReference>
<dbReference type="Pfam" id="PF03050">
    <property type="entry name" value="DDE_Tnp_IS66"/>
    <property type="match status" value="1"/>
</dbReference>
<dbReference type="NCBIfam" id="NF033517">
    <property type="entry name" value="transpos_IS66"/>
    <property type="match status" value="1"/>
</dbReference>
<dbReference type="Pfam" id="PF13005">
    <property type="entry name" value="zf-IS66"/>
    <property type="match status" value="1"/>
</dbReference>
<evidence type="ECO:0000259" key="5">
    <source>
        <dbReference type="Pfam" id="PF13817"/>
    </source>
</evidence>
<dbReference type="InterPro" id="IPR024474">
    <property type="entry name" value="Znf_dom_IS66"/>
</dbReference>
<dbReference type="Proteomes" id="UP000197361">
    <property type="component" value="Unassembled WGS sequence"/>
</dbReference>
<evidence type="ECO:0000259" key="3">
    <source>
        <dbReference type="Pfam" id="PF13005"/>
    </source>
</evidence>
<feature type="region of interest" description="Disordered" evidence="1">
    <location>
        <begin position="87"/>
        <end position="132"/>
    </location>
</feature>
<dbReference type="PANTHER" id="PTHR33678">
    <property type="entry name" value="BLL1576 PROTEIN"/>
    <property type="match status" value="1"/>
</dbReference>
<feature type="domain" description="Transposase IS66 C-terminal" evidence="5">
    <location>
        <begin position="492"/>
        <end position="529"/>
    </location>
</feature>